<evidence type="ECO:0000313" key="2">
    <source>
        <dbReference type="EMBL" id="MBD0776670.1"/>
    </source>
</evidence>
<reference evidence="2" key="1">
    <citation type="submission" date="2020-05" db="EMBL/GenBank/DDBJ databases">
        <title>The draft genome sequence of Maribacter sp. ANRC-HE7.</title>
        <authorList>
            <person name="Mu L."/>
        </authorList>
    </citation>
    <scope>NUCLEOTIDE SEQUENCE</scope>
    <source>
        <strain evidence="2">ANRC-HE7</strain>
    </source>
</reference>
<feature type="domain" description="Carboxymuconolactone decarboxylase-like" evidence="1">
    <location>
        <begin position="55"/>
        <end position="140"/>
    </location>
</feature>
<protein>
    <submittedName>
        <fullName evidence="2">Carboxymuconolactone decarboxylase family protein</fullName>
    </submittedName>
</protein>
<sequence length="523" mass="57640">MKKQLIFVFTLCITYITIAQTTKEDDYKAGVKTVNEVNGEGASKGLEAAFKSVSPDMADYIIRYGFGEIYNREGLDFKTKELLIIASLTTQANAKSQLKSHMKAALNLGVTPDEISETMILLSLYTGFPAANNGIFALKEVLDETNYAASSKINSTNQLIKNWELEGFAMPESIVASPTEDWLYVSNVNQNEKGYISRITKDGKVDNYKWVTGLNNPAGLALYQDKLYVGDGTELHIIDVKKGKLINSFTSTDVVSLNDVVVSKTGQVFISDIAGGKIFTLENNKLVVWFQTPEIKHPNGLYIQDDNLIIADFGAELSLELTPDKFGSVYKVNLKDKTATMIKSGYQLGALDGLAAVQNGFLVTGGTVSDLFFINDNAKQLIGTFPKGLADISIQGNTLYAPILFSNKIESFSVPNNLVSSETIDDNWHRIKTKEEYLKLAADNFYSDKDGTSVATHDGQIFGVFGGKILTGTWDWKDTFFTRTSKIGDLDLGYDEIVIEVNATQMRLTLKQGKGPTVIYNKK</sequence>
<dbReference type="SUPFAM" id="SSF69118">
    <property type="entry name" value="AhpD-like"/>
    <property type="match status" value="1"/>
</dbReference>
<comment type="caution">
    <text evidence="2">The sequence shown here is derived from an EMBL/GenBank/DDBJ whole genome shotgun (WGS) entry which is preliminary data.</text>
</comment>
<dbReference type="InterPro" id="IPR011042">
    <property type="entry name" value="6-blade_b-propeller_TolB-like"/>
</dbReference>
<gene>
    <name evidence="2" type="ORF">HPE56_02595</name>
</gene>
<dbReference type="EMBL" id="JABTCF010000001">
    <property type="protein sequence ID" value="MBD0776670.1"/>
    <property type="molecule type" value="Genomic_DNA"/>
</dbReference>
<accession>A0ABR7UW34</accession>
<dbReference type="InterPro" id="IPR003779">
    <property type="entry name" value="CMD-like"/>
</dbReference>
<keyword evidence="3" id="KW-1185">Reference proteome</keyword>
<dbReference type="Gene3D" id="1.20.1290.10">
    <property type="entry name" value="AhpD-like"/>
    <property type="match status" value="1"/>
</dbReference>
<organism evidence="2 3">
    <name type="scientific">Maribacter aquimaris</name>
    <dbReference type="NCBI Taxonomy" id="2737171"/>
    <lineage>
        <taxon>Bacteria</taxon>
        <taxon>Pseudomonadati</taxon>
        <taxon>Bacteroidota</taxon>
        <taxon>Flavobacteriia</taxon>
        <taxon>Flavobacteriales</taxon>
        <taxon>Flavobacteriaceae</taxon>
        <taxon>Maribacter</taxon>
    </lineage>
</organism>
<dbReference type="SUPFAM" id="SSF63825">
    <property type="entry name" value="YWTD domain"/>
    <property type="match status" value="1"/>
</dbReference>
<dbReference type="InterPro" id="IPR029032">
    <property type="entry name" value="AhpD-like"/>
</dbReference>
<evidence type="ECO:0000313" key="3">
    <source>
        <dbReference type="Proteomes" id="UP001166021"/>
    </source>
</evidence>
<dbReference type="PANTHER" id="PTHR33570">
    <property type="entry name" value="4-CARBOXYMUCONOLACTONE DECARBOXYLASE FAMILY PROTEIN"/>
    <property type="match status" value="1"/>
</dbReference>
<name>A0ABR7UW34_9FLAO</name>
<dbReference type="Proteomes" id="UP001166021">
    <property type="component" value="Unassembled WGS sequence"/>
</dbReference>
<dbReference type="Pfam" id="PF02627">
    <property type="entry name" value="CMD"/>
    <property type="match status" value="1"/>
</dbReference>
<dbReference type="PANTHER" id="PTHR33570:SF10">
    <property type="entry name" value="GAMMA-CARBOXYMUCONOLACTONE DECARBOXYLASE"/>
    <property type="match status" value="1"/>
</dbReference>
<dbReference type="Gene3D" id="2.120.10.30">
    <property type="entry name" value="TolB, C-terminal domain"/>
    <property type="match status" value="1"/>
</dbReference>
<evidence type="ECO:0000259" key="1">
    <source>
        <dbReference type="Pfam" id="PF02627"/>
    </source>
</evidence>
<dbReference type="RefSeq" id="WP_188242196.1">
    <property type="nucleotide sequence ID" value="NZ_JABTCF010000001.1"/>
</dbReference>
<proteinExistence type="predicted"/>
<dbReference type="InterPro" id="IPR052512">
    <property type="entry name" value="4CMD/NDH-1_regulator"/>
</dbReference>